<feature type="signal peptide" evidence="3">
    <location>
        <begin position="1"/>
        <end position="28"/>
    </location>
</feature>
<organism evidence="4 5">
    <name type="scientific">Mycoplasma nasistruthionis</name>
    <dbReference type="NCBI Taxonomy" id="353852"/>
    <lineage>
        <taxon>Bacteria</taxon>
        <taxon>Bacillati</taxon>
        <taxon>Mycoplasmatota</taxon>
        <taxon>Mollicutes</taxon>
        <taxon>Mycoplasmataceae</taxon>
        <taxon>Mycoplasma</taxon>
    </lineage>
</organism>
<dbReference type="RefSeq" id="WP_139591967.1">
    <property type="nucleotide sequence ID" value="NZ_CP040825.1"/>
</dbReference>
<protein>
    <submittedName>
        <fullName evidence="4">Uncharacterized protein</fullName>
    </submittedName>
</protein>
<dbReference type="EMBL" id="CP040825">
    <property type="protein sequence ID" value="QCZ36484.1"/>
    <property type="molecule type" value="Genomic_DNA"/>
</dbReference>
<evidence type="ECO:0000313" key="5">
    <source>
        <dbReference type="Proteomes" id="UP000305457"/>
    </source>
</evidence>
<proteinExistence type="predicted"/>
<sequence>MKFKFNFKKKLPLLIGSSVLATSAPLLAVSCLYENNTTVLYAKKFINNNGLIVKQKVADPKKPALVNFENALFNSNLLTYTFSGFDYSIKSKIDINNEHLNHHVKNLFVFENHLFSKNQTALDSITISEQRQKIEPLLDKLITLGNELIQEQKSQNLIVFNTAEKIVSWSENTSDKKPSLPEKYKELSSLISQVKNFSYYDLSDLTSYVTKQDVENVVNNFLKDTPFYSKYLQSLSSTDNNDKVVADAIAEHAYVFNFRVLLKIGDYIPSKDFQSFQNELLGSNVEFNFDKVENSAKESIVKLFNFIKRTFPTYRVSPTASPRRGIATGFAPEYVIKGVNPNTNTLSDDYRVFEVNKVNSDKQTALSDNPDTVTSVLTSEQAASFINSPKLFLELHPDLIYLPSITTNLNRISAAERNIKLNEESGNDARVEKLRKDIVKYRKDNDDLNNQRSILKSMLVSANEKYAKVQELTNKLNDPEQASKKAEYEADIQSLNQEIKDQLQLVQNKFNEPEFATYKADYQKALDILNEQIEETTTNIESLNELYAKTLFANGLYKIQLIKGRYAYSNNNKIDTVWLEFYDAKSDKWYMLDIYKAYLSYQPSSVDTSYNIENNFMETLPAGYEVSEAYAKAVNVKDASGNVPTIKQVEEPMVSVDTQPTVDNRPTVERNNMPDPMAENNSRQPEAENTTQPTADNSQNQPSENTRPTLENSTTETNNKPAVEENSNPTPSENGSTTTTSETTTNEGSENSTMQPESSPSE</sequence>
<gene>
    <name evidence="4" type="ORF">FG904_00375</name>
</gene>
<dbReference type="Proteomes" id="UP000305457">
    <property type="component" value="Chromosome"/>
</dbReference>
<feature type="compositionally biased region" description="Low complexity" evidence="2">
    <location>
        <begin position="724"/>
        <end position="753"/>
    </location>
</feature>
<reference evidence="4 5" key="1">
    <citation type="submission" date="2019-06" db="EMBL/GenBank/DDBJ databases">
        <title>Mycoplasma sp. 2F1A isolated from ostrich.</title>
        <authorList>
            <person name="Spergser J."/>
        </authorList>
    </citation>
    <scope>NUCLEOTIDE SEQUENCE [LARGE SCALE GENOMIC DNA]</scope>
    <source>
        <strain evidence="4 5">2F1A</strain>
    </source>
</reference>
<evidence type="ECO:0000256" key="1">
    <source>
        <dbReference type="SAM" id="Coils"/>
    </source>
</evidence>
<feature type="compositionally biased region" description="Polar residues" evidence="2">
    <location>
        <begin position="679"/>
        <end position="720"/>
    </location>
</feature>
<dbReference type="KEGG" id="mnh:FG904_00375"/>
<dbReference type="AlphaFoldDB" id="A0A5B7XVI7"/>
<feature type="chain" id="PRO_5022792123" evidence="3">
    <location>
        <begin position="29"/>
        <end position="762"/>
    </location>
</feature>
<keyword evidence="1" id="KW-0175">Coiled coil</keyword>
<feature type="coiled-coil region" evidence="1">
    <location>
        <begin position="431"/>
        <end position="546"/>
    </location>
</feature>
<dbReference type="PROSITE" id="PS51257">
    <property type="entry name" value="PROKAR_LIPOPROTEIN"/>
    <property type="match status" value="1"/>
</dbReference>
<evidence type="ECO:0000256" key="2">
    <source>
        <dbReference type="SAM" id="MobiDB-lite"/>
    </source>
</evidence>
<accession>A0A5B7XVI7</accession>
<evidence type="ECO:0000313" key="4">
    <source>
        <dbReference type="EMBL" id="QCZ36484.1"/>
    </source>
</evidence>
<name>A0A5B7XVI7_9MOLU</name>
<keyword evidence="3" id="KW-0732">Signal</keyword>
<dbReference type="OrthoDB" id="401292at2"/>
<feature type="region of interest" description="Disordered" evidence="2">
    <location>
        <begin position="648"/>
        <end position="762"/>
    </location>
</feature>
<evidence type="ECO:0000256" key="3">
    <source>
        <dbReference type="SAM" id="SignalP"/>
    </source>
</evidence>